<accession>A0ABU0AAQ5</accession>
<reference evidence="3 4" key="1">
    <citation type="submission" date="2023-07" db="EMBL/GenBank/DDBJ databases">
        <title>Genomic Encyclopedia of Type Strains, Phase IV (KMG-IV): sequencing the most valuable type-strain genomes for metagenomic binning, comparative biology and taxonomic classification.</title>
        <authorList>
            <person name="Goeker M."/>
        </authorList>
    </citation>
    <scope>NUCLEOTIDE SEQUENCE [LARGE SCALE GENOMIC DNA]</scope>
    <source>
        <strain evidence="3 4">DSM 23494</strain>
    </source>
</reference>
<evidence type="ECO:0000256" key="1">
    <source>
        <dbReference type="ARBA" id="ARBA00022801"/>
    </source>
</evidence>
<comment type="caution">
    <text evidence="3">The sequence shown here is derived from an EMBL/GenBank/DDBJ whole genome shotgun (WGS) entry which is preliminary data.</text>
</comment>
<keyword evidence="1" id="KW-0378">Hydrolase</keyword>
<protein>
    <submittedName>
        <fullName evidence="3">Pimeloyl-ACP methyl ester carboxylesterase</fullName>
    </submittedName>
</protein>
<dbReference type="InterPro" id="IPR029058">
    <property type="entry name" value="AB_hydrolase_fold"/>
</dbReference>
<dbReference type="PRINTS" id="PR00111">
    <property type="entry name" value="ABHYDROLASE"/>
</dbReference>
<dbReference type="Proteomes" id="UP001238088">
    <property type="component" value="Unassembled WGS sequence"/>
</dbReference>
<organism evidence="3 4">
    <name type="scientific">Cytobacillus purgationiresistens</name>
    <dbReference type="NCBI Taxonomy" id="863449"/>
    <lineage>
        <taxon>Bacteria</taxon>
        <taxon>Bacillati</taxon>
        <taxon>Bacillota</taxon>
        <taxon>Bacilli</taxon>
        <taxon>Bacillales</taxon>
        <taxon>Bacillaceae</taxon>
        <taxon>Cytobacillus</taxon>
    </lineage>
</organism>
<dbReference type="PANTHER" id="PTHR43798:SF31">
    <property type="entry name" value="AB HYDROLASE SUPERFAMILY PROTEIN YCLE"/>
    <property type="match status" value="1"/>
</dbReference>
<evidence type="ECO:0000313" key="3">
    <source>
        <dbReference type="EMBL" id="MDQ0268328.1"/>
    </source>
</evidence>
<keyword evidence="4" id="KW-1185">Reference proteome</keyword>
<gene>
    <name evidence="3" type="ORF">J2S17_000197</name>
</gene>
<evidence type="ECO:0000259" key="2">
    <source>
        <dbReference type="Pfam" id="PF00561"/>
    </source>
</evidence>
<dbReference type="InterPro" id="IPR050266">
    <property type="entry name" value="AB_hydrolase_sf"/>
</dbReference>
<feature type="domain" description="AB hydrolase-1" evidence="2">
    <location>
        <begin position="13"/>
        <end position="116"/>
    </location>
</feature>
<dbReference type="PANTHER" id="PTHR43798">
    <property type="entry name" value="MONOACYLGLYCEROL LIPASE"/>
    <property type="match status" value="1"/>
</dbReference>
<dbReference type="InterPro" id="IPR000073">
    <property type="entry name" value="AB_hydrolase_1"/>
</dbReference>
<proteinExistence type="predicted"/>
<name>A0ABU0AAQ5_9BACI</name>
<dbReference type="SUPFAM" id="SSF53474">
    <property type="entry name" value="alpha/beta-Hydrolases"/>
    <property type="match status" value="1"/>
</dbReference>
<dbReference type="Gene3D" id="3.40.50.1820">
    <property type="entry name" value="alpha/beta hydrolase"/>
    <property type="match status" value="1"/>
</dbReference>
<evidence type="ECO:0000313" key="4">
    <source>
        <dbReference type="Proteomes" id="UP001238088"/>
    </source>
</evidence>
<sequence>MILHTDIQGTGEPLVLIHSGGMTGGTEYTEQSDYFSKKGYMVIRPDLRGHGKSTGQIENYTSHFANDLLETLESLKVEQCHIAGVSLGGQAALMYAKKHPEKVKSLTFSGSFRSNLTTGRKYYRRKQVASKPIFLVMRRLFIL</sequence>
<dbReference type="Pfam" id="PF00561">
    <property type="entry name" value="Abhydrolase_1"/>
    <property type="match status" value="1"/>
</dbReference>
<dbReference type="EMBL" id="JAUSUB010000001">
    <property type="protein sequence ID" value="MDQ0268328.1"/>
    <property type="molecule type" value="Genomic_DNA"/>
</dbReference>